<dbReference type="GO" id="GO:0000976">
    <property type="term" value="F:transcription cis-regulatory region binding"/>
    <property type="evidence" value="ECO:0000318"/>
    <property type="project" value="GO_Central"/>
</dbReference>
<dbReference type="Gene3D" id="3.30.160.60">
    <property type="entry name" value="Classic Zinc Finger"/>
    <property type="match status" value="1"/>
</dbReference>
<dbReference type="GO" id="GO:0006355">
    <property type="term" value="P:regulation of DNA-templated transcription"/>
    <property type="evidence" value="ECO:0000318"/>
    <property type="project" value="GO_Central"/>
</dbReference>
<feature type="compositionally biased region" description="Polar residues" evidence="8">
    <location>
        <begin position="206"/>
        <end position="220"/>
    </location>
</feature>
<keyword evidence="11" id="KW-1185">Reference proteome</keyword>
<protein>
    <recommendedName>
        <fullName evidence="9">C2H2-type domain-containing protein</fullName>
    </recommendedName>
</protein>
<dbReference type="InParanoid" id="C5XEQ8"/>
<keyword evidence="1" id="KW-0479">Metal-binding</keyword>
<dbReference type="PANTHER" id="PTHR45988">
    <property type="entry name" value="C2H2 TYPE ZINC FINGER TRANSCRIPTION FACTOR FAMILY-RELATED"/>
    <property type="match status" value="1"/>
</dbReference>
<dbReference type="Pfam" id="PF13912">
    <property type="entry name" value="zf-C2H2_6"/>
    <property type="match status" value="2"/>
</dbReference>
<reference evidence="11" key="2">
    <citation type="journal article" date="2018" name="Plant J.">
        <title>The Sorghum bicolor reference genome: improved assembly, gene annotations, a transcriptome atlas, and signatures of genome organization.</title>
        <authorList>
            <person name="McCormick R.F."/>
            <person name="Truong S.K."/>
            <person name="Sreedasyam A."/>
            <person name="Jenkins J."/>
            <person name="Shu S."/>
            <person name="Sims D."/>
            <person name="Kennedy M."/>
            <person name="Amirebrahimi M."/>
            <person name="Weers B.D."/>
            <person name="McKinley B."/>
            <person name="Mattison A."/>
            <person name="Morishige D.T."/>
            <person name="Grimwood J."/>
            <person name="Schmutz J."/>
            <person name="Mullet J.E."/>
        </authorList>
    </citation>
    <scope>NUCLEOTIDE SEQUENCE [LARGE SCALE GENOMIC DNA]</scope>
    <source>
        <strain evidence="11">cv. BTx623</strain>
    </source>
</reference>
<reference evidence="10 11" key="1">
    <citation type="journal article" date="2009" name="Nature">
        <title>The Sorghum bicolor genome and the diversification of grasses.</title>
        <authorList>
            <person name="Paterson A.H."/>
            <person name="Bowers J.E."/>
            <person name="Bruggmann R."/>
            <person name="Dubchak I."/>
            <person name="Grimwood J."/>
            <person name="Gundlach H."/>
            <person name="Haberer G."/>
            <person name="Hellsten U."/>
            <person name="Mitros T."/>
            <person name="Poliakov A."/>
            <person name="Schmutz J."/>
            <person name="Spannagl M."/>
            <person name="Tang H."/>
            <person name="Wang X."/>
            <person name="Wicker T."/>
            <person name="Bharti A.K."/>
            <person name="Chapman J."/>
            <person name="Feltus F.A."/>
            <person name="Gowik U."/>
            <person name="Grigoriev I.V."/>
            <person name="Lyons E."/>
            <person name="Maher C.A."/>
            <person name="Martis M."/>
            <person name="Narechania A."/>
            <person name="Otillar R.P."/>
            <person name="Penning B.W."/>
            <person name="Salamov A.A."/>
            <person name="Wang Y."/>
            <person name="Zhang L."/>
            <person name="Carpita N.C."/>
            <person name="Freeling M."/>
            <person name="Gingle A.R."/>
            <person name="Hash C.T."/>
            <person name="Keller B."/>
            <person name="Klein P."/>
            <person name="Kresovich S."/>
            <person name="McCann M.C."/>
            <person name="Ming R."/>
            <person name="Peterson D.G."/>
            <person name="Mehboob-ur-Rahman"/>
            <person name="Ware D."/>
            <person name="Westhoff P."/>
            <person name="Mayer K.F."/>
            <person name="Messing J."/>
            <person name="Rokhsar D.S."/>
        </authorList>
    </citation>
    <scope>NUCLEOTIDE SEQUENCE [LARGE SCALE GENOMIC DNA]</scope>
    <source>
        <strain evidence="11">cv. BTx623</strain>
    </source>
</reference>
<keyword evidence="6" id="KW-0804">Transcription</keyword>
<dbReference type="InterPro" id="IPR044653">
    <property type="entry name" value="AZF1/2/3-like"/>
</dbReference>
<dbReference type="PROSITE" id="PS50157">
    <property type="entry name" value="ZINC_FINGER_C2H2_2"/>
    <property type="match status" value="3"/>
</dbReference>
<dbReference type="eggNOG" id="KOG1721">
    <property type="taxonomic scope" value="Eukaryota"/>
</dbReference>
<feature type="domain" description="C2H2-type" evidence="9">
    <location>
        <begin position="113"/>
        <end position="135"/>
    </location>
</feature>
<organism evidence="10 11">
    <name type="scientific">Sorghum bicolor</name>
    <name type="common">Sorghum</name>
    <name type="synonym">Sorghum vulgare</name>
    <dbReference type="NCBI Taxonomy" id="4558"/>
    <lineage>
        <taxon>Eukaryota</taxon>
        <taxon>Viridiplantae</taxon>
        <taxon>Streptophyta</taxon>
        <taxon>Embryophyta</taxon>
        <taxon>Tracheophyta</taxon>
        <taxon>Spermatophyta</taxon>
        <taxon>Magnoliopsida</taxon>
        <taxon>Liliopsida</taxon>
        <taxon>Poales</taxon>
        <taxon>Poaceae</taxon>
        <taxon>PACMAD clade</taxon>
        <taxon>Panicoideae</taxon>
        <taxon>Andropogonodae</taxon>
        <taxon>Andropogoneae</taxon>
        <taxon>Sorghinae</taxon>
        <taxon>Sorghum</taxon>
    </lineage>
</organism>
<evidence type="ECO:0000259" key="9">
    <source>
        <dbReference type="PROSITE" id="PS50157"/>
    </source>
</evidence>
<feature type="region of interest" description="Disordered" evidence="8">
    <location>
        <begin position="206"/>
        <end position="234"/>
    </location>
</feature>
<evidence type="ECO:0000256" key="1">
    <source>
        <dbReference type="ARBA" id="ARBA00022723"/>
    </source>
</evidence>
<feature type="region of interest" description="Disordered" evidence="8">
    <location>
        <begin position="502"/>
        <end position="530"/>
    </location>
</feature>
<keyword evidence="2" id="KW-0677">Repeat</keyword>
<dbReference type="SMART" id="SM00355">
    <property type="entry name" value="ZnF_C2H2"/>
    <property type="match status" value="3"/>
</dbReference>
<dbReference type="PROSITE" id="PS00028">
    <property type="entry name" value="ZINC_FINGER_C2H2_1"/>
    <property type="match status" value="3"/>
</dbReference>
<evidence type="ECO:0000256" key="8">
    <source>
        <dbReference type="SAM" id="MobiDB-lite"/>
    </source>
</evidence>
<dbReference type="EMBL" id="CM000762">
    <property type="protein sequence ID" value="EES04016.1"/>
    <property type="molecule type" value="Genomic_DNA"/>
</dbReference>
<dbReference type="KEGG" id="sbi:8062458"/>
<feature type="region of interest" description="Disordered" evidence="8">
    <location>
        <begin position="1"/>
        <end position="110"/>
    </location>
</feature>
<feature type="compositionally biased region" description="Low complexity" evidence="8">
    <location>
        <begin position="68"/>
        <end position="90"/>
    </location>
</feature>
<dbReference type="Gramene" id="EES04016">
    <property type="protein sequence ID" value="EES04016"/>
    <property type="gene ID" value="SORBI_3003G383400"/>
</dbReference>
<feature type="region of interest" description="Disordered" evidence="8">
    <location>
        <begin position="280"/>
        <end position="347"/>
    </location>
</feature>
<keyword evidence="4" id="KW-0862">Zinc</keyword>
<dbReference type="OMA" id="MRMHYDG"/>
<dbReference type="GO" id="GO:0008270">
    <property type="term" value="F:zinc ion binding"/>
    <property type="evidence" value="ECO:0007669"/>
    <property type="project" value="UniProtKB-KW"/>
</dbReference>
<dbReference type="FunCoup" id="C5XEQ8">
    <property type="interactions" value="2"/>
</dbReference>
<evidence type="ECO:0000256" key="6">
    <source>
        <dbReference type="ARBA" id="ARBA00023163"/>
    </source>
</evidence>
<dbReference type="PANTHER" id="PTHR45988:SF30">
    <property type="entry name" value="C2H2-TYPE DOMAIN-CONTAINING PROTEIN"/>
    <property type="match status" value="1"/>
</dbReference>
<keyword evidence="5" id="KW-0805">Transcription regulation</keyword>
<dbReference type="GO" id="GO:0005634">
    <property type="term" value="C:nucleus"/>
    <property type="evidence" value="ECO:0000318"/>
    <property type="project" value="GO_Central"/>
</dbReference>
<dbReference type="SUPFAM" id="SSF57667">
    <property type="entry name" value="beta-beta-alpha zinc fingers"/>
    <property type="match status" value="1"/>
</dbReference>
<evidence type="ECO:0000256" key="2">
    <source>
        <dbReference type="ARBA" id="ARBA00022737"/>
    </source>
</evidence>
<feature type="domain" description="C2H2-type" evidence="9">
    <location>
        <begin position="342"/>
        <end position="369"/>
    </location>
</feature>
<feature type="domain" description="C2H2-type" evidence="9">
    <location>
        <begin position="407"/>
        <end position="434"/>
    </location>
</feature>
<evidence type="ECO:0000256" key="4">
    <source>
        <dbReference type="ARBA" id="ARBA00022833"/>
    </source>
</evidence>
<evidence type="ECO:0000256" key="7">
    <source>
        <dbReference type="PROSITE-ProRule" id="PRU00042"/>
    </source>
</evidence>
<sequence length="530" mass="54200">MDSSSRRPLSDLLGAGAGDDDLEEGEYVPSHYQSSSDSDTDDDDRFDHQSSYPQHGGRMRRLEDIVAEGRVGAGAARLPPASPTPSSESEGTISDHRSVSSGGGGGARPARKFPCYVCGKGFSSRKAVDGHMRVHGSGSGSGARHAVAFSGGWAATGRRGSIGGKSKPSAAVAASLDSESTGHSTAVVAVQVQQPLEPVPMAFAATNLSPMPSSTRTNLSGEDDEGSSAASATAQPVVHYDEPVAAAAVVAVAVGANPSSTADGAGARAGPVDHQLAVADQQAPAPQDHRQAVSVPPPAAQKSQLTEQPLVPPPAAAPAAQLQQGGGQLVPLPRPAQPPREYSCKDCGKTYSTHQGLGGHAAGHKNRQREQEAMAAAAGMMMMPHGGGGGAEFLAALRRGRKAEEPHACQKCHKVFATGVALGGHMRMHYTGPPIVHKSKRRCVALVAAGQQQPPPPPAVTEADLRLALSAANTEEPSSSAAPAMAGTGRLRLFGIDIGPLVQQAAPAPSEQQGSGTMEDYSSAGEQQHK</sequence>
<dbReference type="STRING" id="4558.C5XEQ8"/>
<accession>C5XEQ8</accession>
<evidence type="ECO:0000256" key="5">
    <source>
        <dbReference type="ARBA" id="ARBA00023015"/>
    </source>
</evidence>
<proteinExistence type="predicted"/>
<dbReference type="Pfam" id="PF00096">
    <property type="entry name" value="zf-C2H2"/>
    <property type="match status" value="1"/>
</dbReference>
<dbReference type="InterPro" id="IPR013087">
    <property type="entry name" value="Znf_C2H2_type"/>
</dbReference>
<evidence type="ECO:0000313" key="10">
    <source>
        <dbReference type="EMBL" id="EES04016.1"/>
    </source>
</evidence>
<name>C5XEQ8_SORBI</name>
<evidence type="ECO:0000256" key="3">
    <source>
        <dbReference type="ARBA" id="ARBA00022771"/>
    </source>
</evidence>
<dbReference type="OrthoDB" id="694653at2759"/>
<gene>
    <name evidence="10" type="ORF">SORBI_3003G383400</name>
</gene>
<dbReference type="GO" id="GO:0003700">
    <property type="term" value="F:DNA-binding transcription factor activity"/>
    <property type="evidence" value="ECO:0000318"/>
    <property type="project" value="GO_Central"/>
</dbReference>
<dbReference type="InterPro" id="IPR036236">
    <property type="entry name" value="Znf_C2H2_sf"/>
</dbReference>
<keyword evidence="3 7" id="KW-0863">Zinc-finger</keyword>
<dbReference type="HOGENOM" id="CLU_569132_0_0_1"/>
<dbReference type="AlphaFoldDB" id="C5XEQ8"/>
<dbReference type="Proteomes" id="UP000000768">
    <property type="component" value="Chromosome 3"/>
</dbReference>
<evidence type="ECO:0000313" key="11">
    <source>
        <dbReference type="Proteomes" id="UP000000768"/>
    </source>
</evidence>